<protein>
    <submittedName>
        <fullName evidence="1">Uncharacterized protein</fullName>
    </submittedName>
</protein>
<organism evidence="1 3">
    <name type="scientific">Marinitoga aeolica</name>
    <dbReference type="NCBI Taxonomy" id="2809031"/>
    <lineage>
        <taxon>Bacteria</taxon>
        <taxon>Thermotogati</taxon>
        <taxon>Thermotogota</taxon>
        <taxon>Thermotogae</taxon>
        <taxon>Petrotogales</taxon>
        <taxon>Petrotogaceae</taxon>
        <taxon>Marinitoga</taxon>
    </lineage>
</organism>
<accession>A0ABY8PQJ2</accession>
<evidence type="ECO:0000313" key="3">
    <source>
        <dbReference type="Proteomes" id="UP001232493"/>
    </source>
</evidence>
<reference evidence="1 3" key="1">
    <citation type="submission" date="2021-02" db="EMBL/GenBank/DDBJ databases">
        <title>Characterization of Marinitoga sp. nov. str. BP5-C20A.</title>
        <authorList>
            <person name="Erauso G."/>
            <person name="Postec A."/>
        </authorList>
    </citation>
    <scope>NUCLEOTIDE SEQUENCE [LARGE SCALE GENOMIC DNA]</scope>
    <source>
        <strain evidence="1 3">BP5-C20A</strain>
    </source>
</reference>
<proteinExistence type="predicted"/>
<gene>
    <name evidence="1" type="ORF">JRV97_11215</name>
    <name evidence="2" type="ORF">JRV97_11245</name>
</gene>
<name>A0ABY8PQJ2_9BACT</name>
<dbReference type="Proteomes" id="UP001232493">
    <property type="component" value="Chromosome"/>
</dbReference>
<dbReference type="EMBL" id="CP069362">
    <property type="protein sequence ID" value="WGS64909.1"/>
    <property type="molecule type" value="Genomic_DNA"/>
</dbReference>
<dbReference type="EMBL" id="CP069362">
    <property type="protein sequence ID" value="WGS64914.1"/>
    <property type="molecule type" value="Genomic_DNA"/>
</dbReference>
<evidence type="ECO:0000313" key="2">
    <source>
        <dbReference type="EMBL" id="WGS64914.1"/>
    </source>
</evidence>
<dbReference type="RefSeq" id="WP_280998942.1">
    <property type="nucleotide sequence ID" value="NZ_CP069362.1"/>
</dbReference>
<keyword evidence="3" id="KW-1185">Reference proteome</keyword>
<sequence length="171" mass="20109">MKINNMFLKKIIDIVEYGSFSKPIVNYIESNINDISLKYYISLLKSKWEMDFSSAIYYANNSISTTTTTTILKELSRYELVLLYSRMNNFDKSKKVFNTLKNNIINISPYARRIIIPGLKALSEKLNQNFEILKCYGDLYEESYVQKAIIEYSKARRLLSEKNMMKLIIIF</sequence>
<evidence type="ECO:0000313" key="1">
    <source>
        <dbReference type="EMBL" id="WGS64909.1"/>
    </source>
</evidence>